<proteinExistence type="predicted"/>
<feature type="compositionally biased region" description="Basic residues" evidence="1">
    <location>
        <begin position="1"/>
        <end position="13"/>
    </location>
</feature>
<gene>
    <name evidence="3" type="ORF">METZ01_LOCUS113377</name>
</gene>
<dbReference type="AlphaFoldDB" id="A0A381X8G7"/>
<feature type="region of interest" description="Disordered" evidence="1">
    <location>
        <begin position="1"/>
        <end position="52"/>
    </location>
</feature>
<keyword evidence="2" id="KW-0472">Membrane</keyword>
<keyword evidence="2" id="KW-1133">Transmembrane helix</keyword>
<organism evidence="3">
    <name type="scientific">marine metagenome</name>
    <dbReference type="NCBI Taxonomy" id="408172"/>
    <lineage>
        <taxon>unclassified sequences</taxon>
        <taxon>metagenomes</taxon>
        <taxon>ecological metagenomes</taxon>
    </lineage>
</organism>
<sequence length="145" mass="16508">MTKWKRMRRRQERKRMQEEERKQPTEQEPTLVEETPDDVQISQKNENTETTTNTPKFVISGVKYVYLLVCFALLSGIFYPLVVGEGWNDTLKGIGVLAVGLFGGILLYKSITSEKRRGVLMCCGFGLIAVSLIIIYELIGSPLYQ</sequence>
<protein>
    <submittedName>
        <fullName evidence="3">Uncharacterized protein</fullName>
    </submittedName>
</protein>
<dbReference type="EMBL" id="UINC01014136">
    <property type="protein sequence ID" value="SVA60523.1"/>
    <property type="molecule type" value="Genomic_DNA"/>
</dbReference>
<keyword evidence="2" id="KW-0812">Transmembrane</keyword>
<feature type="transmembrane region" description="Helical" evidence="2">
    <location>
        <begin position="64"/>
        <end position="82"/>
    </location>
</feature>
<evidence type="ECO:0000256" key="1">
    <source>
        <dbReference type="SAM" id="MobiDB-lite"/>
    </source>
</evidence>
<name>A0A381X8G7_9ZZZZ</name>
<feature type="transmembrane region" description="Helical" evidence="2">
    <location>
        <begin position="94"/>
        <end position="111"/>
    </location>
</feature>
<reference evidence="3" key="1">
    <citation type="submission" date="2018-05" db="EMBL/GenBank/DDBJ databases">
        <authorList>
            <person name="Lanie J.A."/>
            <person name="Ng W.-L."/>
            <person name="Kazmierczak K.M."/>
            <person name="Andrzejewski T.M."/>
            <person name="Davidsen T.M."/>
            <person name="Wayne K.J."/>
            <person name="Tettelin H."/>
            <person name="Glass J.I."/>
            <person name="Rusch D."/>
            <person name="Podicherti R."/>
            <person name="Tsui H.-C.T."/>
            <person name="Winkler M.E."/>
        </authorList>
    </citation>
    <scope>NUCLEOTIDE SEQUENCE</scope>
</reference>
<evidence type="ECO:0000256" key="2">
    <source>
        <dbReference type="SAM" id="Phobius"/>
    </source>
</evidence>
<evidence type="ECO:0000313" key="3">
    <source>
        <dbReference type="EMBL" id="SVA60523.1"/>
    </source>
</evidence>
<feature type="compositionally biased region" description="Basic and acidic residues" evidence="1">
    <location>
        <begin position="14"/>
        <end position="25"/>
    </location>
</feature>
<feature type="transmembrane region" description="Helical" evidence="2">
    <location>
        <begin position="118"/>
        <end position="139"/>
    </location>
</feature>
<accession>A0A381X8G7</accession>